<dbReference type="SUPFAM" id="SSF54427">
    <property type="entry name" value="NTF2-like"/>
    <property type="match status" value="1"/>
</dbReference>
<dbReference type="InterPro" id="IPR016918">
    <property type="entry name" value="UCP029394"/>
</dbReference>
<gene>
    <name evidence="1" type="ORF">QBD33_04995</name>
</gene>
<dbReference type="PIRSF" id="PIRSF029394">
    <property type="entry name" value="UCP029394"/>
    <property type="match status" value="1"/>
</dbReference>
<dbReference type="EMBL" id="CP123488">
    <property type="protein sequence ID" value="WGL57157.1"/>
    <property type="molecule type" value="Genomic_DNA"/>
</dbReference>
<dbReference type="RefSeq" id="WP_280557835.1">
    <property type="nucleotide sequence ID" value="NZ_CP123488.1"/>
</dbReference>
<evidence type="ECO:0000313" key="1">
    <source>
        <dbReference type="EMBL" id="WGL57157.1"/>
    </source>
</evidence>
<dbReference type="Gene3D" id="3.10.450.50">
    <property type="match status" value="1"/>
</dbReference>
<dbReference type="AlphaFoldDB" id="A0AA95G366"/>
<dbReference type="Proteomes" id="UP001177527">
    <property type="component" value="Chromosome"/>
</dbReference>
<accession>A0AA95G366</accession>
<dbReference type="InterPro" id="IPR032710">
    <property type="entry name" value="NTF2-like_dom_sf"/>
</dbReference>
<proteinExistence type="predicted"/>
<sequence length="125" mass="13998">MNRYIQEVIDAHVLIENWLGRGEGSADALMHRFSADFTMIPPSGTRMNYQAVSAFFQGAGACRPGLKIVIDNAAVLSEWDYGATVVYQETQHLPGKPATQRWSTAVLRQQEDKIIWLHLHETAQG</sequence>
<protein>
    <submittedName>
        <fullName evidence="1">DUF4440 domain-containing protein</fullName>
    </submittedName>
</protein>
<name>A0AA95G366_KLUIN</name>
<organism evidence="1 2">
    <name type="scientific">Kluyvera intermedia</name>
    <name type="common">Enterobacter intermedius</name>
    <dbReference type="NCBI Taxonomy" id="61648"/>
    <lineage>
        <taxon>Bacteria</taxon>
        <taxon>Pseudomonadati</taxon>
        <taxon>Pseudomonadota</taxon>
        <taxon>Gammaproteobacteria</taxon>
        <taxon>Enterobacterales</taxon>
        <taxon>Enterobacteriaceae</taxon>
        <taxon>Kluyvera</taxon>
    </lineage>
</organism>
<reference evidence="1" key="1">
    <citation type="submission" date="2023-04" db="EMBL/GenBank/DDBJ databases">
        <title>APH(3)-Id, a novel chromosomal aminoglycoside phosphotransferase, identified from an environmental isolate of Kluyvera intermedia DW18.</title>
        <authorList>
            <person name="Sha Y."/>
        </authorList>
    </citation>
    <scope>NUCLEOTIDE SEQUENCE</scope>
    <source>
        <strain evidence="1">DW18</strain>
    </source>
</reference>
<evidence type="ECO:0000313" key="2">
    <source>
        <dbReference type="Proteomes" id="UP001177527"/>
    </source>
</evidence>